<dbReference type="RefSeq" id="WP_085384058.1">
    <property type="nucleotide sequence ID" value="NZ_NAFJ01000134.1"/>
</dbReference>
<dbReference type="EMBL" id="NAFK01000150">
    <property type="protein sequence ID" value="OSJ31076.1"/>
    <property type="molecule type" value="Genomic_DNA"/>
</dbReference>
<sequence length="118" mass="13001">MPDVGFRYDRADLLKAVAERRGVGLSTLLRSLADSALASEGFPVAEQQYCLVRGGELITTSFKPSKDEDGGAWLPIENEDNAPFDPATCWRLKPLPLRLDGDRVVRTYPVVAKSQEHA</sequence>
<dbReference type="Proteomes" id="UP000193884">
    <property type="component" value="Unassembled WGS sequence"/>
</dbReference>
<evidence type="ECO:0000313" key="2">
    <source>
        <dbReference type="Proteomes" id="UP000193884"/>
    </source>
</evidence>
<gene>
    <name evidence="1" type="ORF">BST63_10545</name>
</gene>
<evidence type="ECO:0000313" key="1">
    <source>
        <dbReference type="EMBL" id="OSJ31076.1"/>
    </source>
</evidence>
<accession>A0ABX3X6B3</accession>
<proteinExistence type="predicted"/>
<organism evidence="1 2">
    <name type="scientific">Bradyrhizobium canariense</name>
    <dbReference type="NCBI Taxonomy" id="255045"/>
    <lineage>
        <taxon>Bacteria</taxon>
        <taxon>Pseudomonadati</taxon>
        <taxon>Pseudomonadota</taxon>
        <taxon>Alphaproteobacteria</taxon>
        <taxon>Hyphomicrobiales</taxon>
        <taxon>Nitrobacteraceae</taxon>
        <taxon>Bradyrhizobium</taxon>
    </lineage>
</organism>
<protein>
    <submittedName>
        <fullName evidence="1">Uncharacterized protein</fullName>
    </submittedName>
</protein>
<comment type="caution">
    <text evidence="1">The sequence shown here is derived from an EMBL/GenBank/DDBJ whole genome shotgun (WGS) entry which is preliminary data.</text>
</comment>
<reference evidence="1 2" key="1">
    <citation type="submission" date="2017-03" db="EMBL/GenBank/DDBJ databases">
        <title>Whole genome sequences of fourteen strains of Bradyrhizobium canariense and one strain of Bradyrhizobium japonicum isolated from Lupinus (Papilionoideae: Genisteae) species in Algeria.</title>
        <authorList>
            <person name="Crovadore J."/>
            <person name="Chekireb D."/>
            <person name="Brachmann A."/>
            <person name="Chablais R."/>
            <person name="Cochard B."/>
            <person name="Lefort F."/>
        </authorList>
    </citation>
    <scope>NUCLEOTIDE SEQUENCE [LARGE SCALE GENOMIC DNA]</scope>
    <source>
        <strain evidence="1 2">UBMAN05</strain>
    </source>
</reference>
<name>A0ABX3X6B3_9BRAD</name>
<keyword evidence="2" id="KW-1185">Reference proteome</keyword>